<feature type="transmembrane region" description="Helical" evidence="1">
    <location>
        <begin position="7"/>
        <end position="24"/>
    </location>
</feature>
<dbReference type="Proteomes" id="UP000176260">
    <property type="component" value="Unassembled WGS sequence"/>
</dbReference>
<feature type="transmembrane region" description="Helical" evidence="1">
    <location>
        <begin position="63"/>
        <end position="83"/>
    </location>
</feature>
<comment type="caution">
    <text evidence="2">The sequence shown here is derived from an EMBL/GenBank/DDBJ whole genome shotgun (WGS) entry which is preliminary data.</text>
</comment>
<sequence length="126" mass="14181">MKDYKAFWLTLVAAVVPILGYYSALVLSQYWLNILLAIAIFVTVVIAWGMIKKIGFGRFLCWALLLAVLTVILVPLAHVFFASKILQTIAIVFAGVWGLEILVMAIIFGFLVFFGFYLKTLLKQFV</sequence>
<keyword evidence="1" id="KW-1133">Transmembrane helix</keyword>
<name>A0A1G1XQZ6_9BACT</name>
<keyword evidence="1" id="KW-0812">Transmembrane</keyword>
<dbReference type="EMBL" id="MHIA01000013">
    <property type="protein sequence ID" value="OGY42475.1"/>
    <property type="molecule type" value="Genomic_DNA"/>
</dbReference>
<proteinExistence type="predicted"/>
<dbReference type="AlphaFoldDB" id="A0A1G1XQZ6"/>
<protein>
    <submittedName>
        <fullName evidence="2">Uncharacterized protein</fullName>
    </submittedName>
</protein>
<reference evidence="2 3" key="1">
    <citation type="journal article" date="2016" name="Nat. Commun.">
        <title>Thousands of microbial genomes shed light on interconnected biogeochemical processes in an aquifer system.</title>
        <authorList>
            <person name="Anantharaman K."/>
            <person name="Brown C.T."/>
            <person name="Hug L.A."/>
            <person name="Sharon I."/>
            <person name="Castelle C.J."/>
            <person name="Probst A.J."/>
            <person name="Thomas B.C."/>
            <person name="Singh A."/>
            <person name="Wilkins M.J."/>
            <person name="Karaoz U."/>
            <person name="Brodie E.L."/>
            <person name="Williams K.H."/>
            <person name="Hubbard S.S."/>
            <person name="Banfield J.F."/>
        </authorList>
    </citation>
    <scope>NUCLEOTIDE SEQUENCE [LARGE SCALE GENOMIC DNA]</scope>
</reference>
<accession>A0A1G1XQZ6</accession>
<gene>
    <name evidence="2" type="ORF">A2Y67_00375</name>
</gene>
<feature type="transmembrane region" description="Helical" evidence="1">
    <location>
        <begin position="89"/>
        <end position="118"/>
    </location>
</feature>
<evidence type="ECO:0000256" key="1">
    <source>
        <dbReference type="SAM" id="Phobius"/>
    </source>
</evidence>
<keyword evidence="1" id="KW-0472">Membrane</keyword>
<organism evidence="2 3">
    <name type="scientific">Candidatus Buchananbacteria bacterium RBG_13_39_9</name>
    <dbReference type="NCBI Taxonomy" id="1797531"/>
    <lineage>
        <taxon>Bacteria</taxon>
        <taxon>Candidatus Buchananiibacteriota</taxon>
    </lineage>
</organism>
<feature type="transmembrane region" description="Helical" evidence="1">
    <location>
        <begin position="30"/>
        <end position="51"/>
    </location>
</feature>
<evidence type="ECO:0000313" key="3">
    <source>
        <dbReference type="Proteomes" id="UP000176260"/>
    </source>
</evidence>
<evidence type="ECO:0000313" key="2">
    <source>
        <dbReference type="EMBL" id="OGY42475.1"/>
    </source>
</evidence>